<dbReference type="CDD" id="cd07385">
    <property type="entry name" value="MPP_YkuE_C"/>
    <property type="match status" value="1"/>
</dbReference>
<gene>
    <name evidence="5" type="ORF">SAMN05660413_01985</name>
</gene>
<evidence type="ECO:0000256" key="1">
    <source>
        <dbReference type="ARBA" id="ARBA00022723"/>
    </source>
</evidence>
<dbReference type="GO" id="GO:0008758">
    <property type="term" value="F:UDP-2,3-diacylglucosamine hydrolase activity"/>
    <property type="evidence" value="ECO:0007669"/>
    <property type="project" value="TreeGrafter"/>
</dbReference>
<keyword evidence="2" id="KW-0378">Hydrolase</keyword>
<dbReference type="OrthoDB" id="9780884at2"/>
<keyword evidence="6" id="KW-1185">Reference proteome</keyword>
<dbReference type="RefSeq" id="WP_093409002.1">
    <property type="nucleotide sequence ID" value="NZ_FOVL01000011.1"/>
</dbReference>
<keyword evidence="3" id="KW-1133">Transmembrane helix</keyword>
<dbReference type="GO" id="GO:0046872">
    <property type="term" value="F:metal ion binding"/>
    <property type="evidence" value="ECO:0007669"/>
    <property type="project" value="UniProtKB-KW"/>
</dbReference>
<evidence type="ECO:0000313" key="5">
    <source>
        <dbReference type="EMBL" id="SFN64392.1"/>
    </source>
</evidence>
<dbReference type="GO" id="GO:0016020">
    <property type="term" value="C:membrane"/>
    <property type="evidence" value="ECO:0007669"/>
    <property type="project" value="GOC"/>
</dbReference>
<name>A0A1I5APT8_9FLAO</name>
<accession>A0A1I5APT8</accession>
<dbReference type="GO" id="GO:0009245">
    <property type="term" value="P:lipid A biosynthetic process"/>
    <property type="evidence" value="ECO:0007669"/>
    <property type="project" value="TreeGrafter"/>
</dbReference>
<organism evidence="5 6">
    <name type="scientific">Salegentibacter flavus</name>
    <dbReference type="NCBI Taxonomy" id="287099"/>
    <lineage>
        <taxon>Bacteria</taxon>
        <taxon>Pseudomonadati</taxon>
        <taxon>Bacteroidota</taxon>
        <taxon>Flavobacteriia</taxon>
        <taxon>Flavobacteriales</taxon>
        <taxon>Flavobacteriaceae</taxon>
        <taxon>Salegentibacter</taxon>
    </lineage>
</organism>
<evidence type="ECO:0000256" key="2">
    <source>
        <dbReference type="ARBA" id="ARBA00022801"/>
    </source>
</evidence>
<dbReference type="Gene3D" id="3.60.21.10">
    <property type="match status" value="1"/>
</dbReference>
<dbReference type="EMBL" id="FOVL01000011">
    <property type="protein sequence ID" value="SFN64392.1"/>
    <property type="molecule type" value="Genomic_DNA"/>
</dbReference>
<feature type="transmembrane region" description="Helical" evidence="3">
    <location>
        <begin position="63"/>
        <end position="84"/>
    </location>
</feature>
<dbReference type="Proteomes" id="UP000199153">
    <property type="component" value="Unassembled WGS sequence"/>
</dbReference>
<dbReference type="PANTHER" id="PTHR31302">
    <property type="entry name" value="TRANSMEMBRANE PROTEIN WITH METALLOPHOSPHOESTERASE DOMAIN-RELATED"/>
    <property type="match status" value="1"/>
</dbReference>
<dbReference type="InterPro" id="IPR051158">
    <property type="entry name" value="Metallophosphoesterase_sf"/>
</dbReference>
<sequence length="407" mass="46497">MRWLIFIVFYLIIDIYAFQVLRNFTRSNWALGIYVLISVVVVGNFIYQWMQPTEGTVLSIGRGYAFGFLLAVMLAKLLMSLFMLGEDIFRLGAGTLSNFSSEEGFNMPSRRKFIGQLALGIAAIPLASVLYGMYQGRYNFRVLRYTLYFEDLPDAFDGYKISQISDVHSGSFDNKNKIKYGVDLLNEQESDLILFTGDLVNNEAAEMDSWKEMFSSIKAKDGVYSVLGNHDYGDYKNWSSAEEKLENLNKLKNTHAEMGWNLLLNEHRFIEKDNQRIALVGVENWGIGGFKKAGDLDAAADGLLAKDFKVLLSHDPSHWQEMVKNDEKNYHLTLSGHTHGMQFGIEIPGWFRWSPVQYRYKNWAGIYEEFGRYINVNRGFGYLAFPGRVGIWPEISVIELKKGSKPA</sequence>
<feature type="domain" description="Calcineurin-like phosphoesterase" evidence="4">
    <location>
        <begin position="160"/>
        <end position="340"/>
    </location>
</feature>
<evidence type="ECO:0000256" key="3">
    <source>
        <dbReference type="SAM" id="Phobius"/>
    </source>
</evidence>
<dbReference type="STRING" id="287099.SAMN05660413_01985"/>
<dbReference type="SUPFAM" id="SSF56300">
    <property type="entry name" value="Metallo-dependent phosphatases"/>
    <property type="match status" value="1"/>
</dbReference>
<dbReference type="Pfam" id="PF00149">
    <property type="entry name" value="Metallophos"/>
    <property type="match status" value="1"/>
</dbReference>
<dbReference type="InterPro" id="IPR004843">
    <property type="entry name" value="Calcineurin-like_PHP"/>
</dbReference>
<dbReference type="InterPro" id="IPR029052">
    <property type="entry name" value="Metallo-depent_PP-like"/>
</dbReference>
<reference evidence="5 6" key="1">
    <citation type="submission" date="2016-10" db="EMBL/GenBank/DDBJ databases">
        <authorList>
            <person name="de Groot N.N."/>
        </authorList>
    </citation>
    <scope>NUCLEOTIDE SEQUENCE [LARGE SCALE GENOMIC DNA]</scope>
    <source>
        <strain evidence="5 6">DSM 17794</strain>
    </source>
</reference>
<keyword evidence="3" id="KW-0812">Transmembrane</keyword>
<dbReference type="PANTHER" id="PTHR31302:SF31">
    <property type="entry name" value="PHOSPHODIESTERASE YAEI"/>
    <property type="match status" value="1"/>
</dbReference>
<proteinExistence type="predicted"/>
<evidence type="ECO:0000313" key="6">
    <source>
        <dbReference type="Proteomes" id="UP000199153"/>
    </source>
</evidence>
<feature type="transmembrane region" description="Helical" evidence="3">
    <location>
        <begin position="27"/>
        <end position="47"/>
    </location>
</feature>
<dbReference type="AlphaFoldDB" id="A0A1I5APT8"/>
<keyword evidence="1" id="KW-0479">Metal-binding</keyword>
<keyword evidence="3" id="KW-0472">Membrane</keyword>
<feature type="transmembrane region" description="Helical" evidence="3">
    <location>
        <begin position="113"/>
        <end position="134"/>
    </location>
</feature>
<evidence type="ECO:0000259" key="4">
    <source>
        <dbReference type="Pfam" id="PF00149"/>
    </source>
</evidence>
<protein>
    <recommendedName>
        <fullName evidence="4">Calcineurin-like phosphoesterase domain-containing protein</fullName>
    </recommendedName>
</protein>